<dbReference type="SUPFAM" id="SSF160104">
    <property type="entry name" value="Acetoacetate decarboxylase-like"/>
    <property type="match status" value="1"/>
</dbReference>
<protein>
    <submittedName>
        <fullName evidence="2">Acetoacetate decarboxylase</fullName>
    </submittedName>
</protein>
<dbReference type="Proteomes" id="UP000460272">
    <property type="component" value="Unassembled WGS sequence"/>
</dbReference>
<accession>A0A6P2BUT1</accession>
<dbReference type="GO" id="GO:0016829">
    <property type="term" value="F:lyase activity"/>
    <property type="evidence" value="ECO:0007669"/>
    <property type="project" value="InterPro"/>
</dbReference>
<dbReference type="OrthoDB" id="834556at2"/>
<sequence>MRVKIPKRIAAESGRYSLVDGIPFRLPVESHHSPALMAAFTIDAAKAAALLPGREVHPLTLWRGRGLLLITVVDYTSTNIGKYIEFSIAIAVTHGSRPAPALVPVLLRKHHDVGQYVYDLPVSTEISVKGGKGIWGMPKHQANLDFRIDSRTVSSQYDLDGQLAMRITIRRPRWTGLPLRLSAANFCQFRGMLWKSVIYFHGNIGASVLLPGAAKLLIGDSPRTRPLKELAIARQSLFTAFFPSSAGVLDDHVEGWFLGYGDPPQTEPQGLASVVGLGLSQAWPPPPSCDGRQPGQTEAPGDAAGAADQEDAAR</sequence>
<evidence type="ECO:0000313" key="3">
    <source>
        <dbReference type="Proteomes" id="UP000460272"/>
    </source>
</evidence>
<dbReference type="Gene3D" id="2.40.400.10">
    <property type="entry name" value="Acetoacetate decarboxylase-like"/>
    <property type="match status" value="1"/>
</dbReference>
<dbReference type="AlphaFoldDB" id="A0A6P2BUT1"/>
<dbReference type="EMBL" id="RPFW01000004">
    <property type="protein sequence ID" value="TVZ02862.1"/>
    <property type="molecule type" value="Genomic_DNA"/>
</dbReference>
<reference evidence="2 3" key="1">
    <citation type="submission" date="2018-11" db="EMBL/GenBank/DDBJ databases">
        <title>Trebonia kvetii gen.nov., sp.nov., a novel acidophilic actinobacterium, and proposal of the new actinobacterial family Treboniaceae fam. nov.</title>
        <authorList>
            <person name="Rapoport D."/>
            <person name="Sagova-Mareckova M."/>
            <person name="Sedlacek I."/>
            <person name="Provaznik J."/>
            <person name="Kralova S."/>
            <person name="Pavlinic D."/>
            <person name="Benes V."/>
            <person name="Kopecky J."/>
        </authorList>
    </citation>
    <scope>NUCLEOTIDE SEQUENCE [LARGE SCALE GENOMIC DNA]</scope>
    <source>
        <strain evidence="2 3">15Tr583</strain>
    </source>
</reference>
<gene>
    <name evidence="2" type="ORF">EAS64_20470</name>
</gene>
<dbReference type="InterPro" id="IPR023375">
    <property type="entry name" value="ADC_dom_sf"/>
</dbReference>
<name>A0A6P2BUT1_9ACTN</name>
<proteinExistence type="predicted"/>
<feature type="compositionally biased region" description="Low complexity" evidence="1">
    <location>
        <begin position="298"/>
        <end position="307"/>
    </location>
</feature>
<evidence type="ECO:0000256" key="1">
    <source>
        <dbReference type="SAM" id="MobiDB-lite"/>
    </source>
</evidence>
<organism evidence="2 3">
    <name type="scientific">Trebonia kvetii</name>
    <dbReference type="NCBI Taxonomy" id="2480626"/>
    <lineage>
        <taxon>Bacteria</taxon>
        <taxon>Bacillati</taxon>
        <taxon>Actinomycetota</taxon>
        <taxon>Actinomycetes</taxon>
        <taxon>Streptosporangiales</taxon>
        <taxon>Treboniaceae</taxon>
        <taxon>Trebonia</taxon>
    </lineage>
</organism>
<evidence type="ECO:0000313" key="2">
    <source>
        <dbReference type="EMBL" id="TVZ02862.1"/>
    </source>
</evidence>
<dbReference type="InterPro" id="IPR010451">
    <property type="entry name" value="Acetoacetate_decarboxylase"/>
</dbReference>
<dbReference type="Pfam" id="PF06314">
    <property type="entry name" value="ADC"/>
    <property type="match status" value="1"/>
</dbReference>
<comment type="caution">
    <text evidence="2">The sequence shown here is derived from an EMBL/GenBank/DDBJ whole genome shotgun (WGS) entry which is preliminary data.</text>
</comment>
<keyword evidence="3" id="KW-1185">Reference proteome</keyword>
<feature type="region of interest" description="Disordered" evidence="1">
    <location>
        <begin position="276"/>
        <end position="314"/>
    </location>
</feature>